<organism evidence="3 4">
    <name type="scientific">Buddleja alternifolia</name>
    <dbReference type="NCBI Taxonomy" id="168488"/>
    <lineage>
        <taxon>Eukaryota</taxon>
        <taxon>Viridiplantae</taxon>
        <taxon>Streptophyta</taxon>
        <taxon>Embryophyta</taxon>
        <taxon>Tracheophyta</taxon>
        <taxon>Spermatophyta</taxon>
        <taxon>Magnoliopsida</taxon>
        <taxon>eudicotyledons</taxon>
        <taxon>Gunneridae</taxon>
        <taxon>Pentapetalae</taxon>
        <taxon>asterids</taxon>
        <taxon>lamiids</taxon>
        <taxon>Lamiales</taxon>
        <taxon>Scrophulariaceae</taxon>
        <taxon>Buddlejeae</taxon>
        <taxon>Buddleja</taxon>
    </lineage>
</organism>
<name>A0AAV6X0X4_9LAMI</name>
<evidence type="ECO:0000256" key="1">
    <source>
        <dbReference type="ARBA" id="ARBA00005536"/>
    </source>
</evidence>
<dbReference type="Pfam" id="PF03398">
    <property type="entry name" value="Ist1"/>
    <property type="match status" value="1"/>
</dbReference>
<comment type="caution">
    <text evidence="3">The sequence shown here is derived from an EMBL/GenBank/DDBJ whole genome shotgun (WGS) entry which is preliminary data.</text>
</comment>
<evidence type="ECO:0000313" key="3">
    <source>
        <dbReference type="EMBL" id="KAG8373607.1"/>
    </source>
</evidence>
<feature type="compositionally biased region" description="Acidic residues" evidence="2">
    <location>
        <begin position="341"/>
        <end position="350"/>
    </location>
</feature>
<dbReference type="FunFam" id="1.20.1260.60:FF:000003">
    <property type="entry name" value="IST1-like protein isoform A"/>
    <property type="match status" value="1"/>
</dbReference>
<keyword evidence="4" id="KW-1185">Reference proteome</keyword>
<reference evidence="3" key="1">
    <citation type="submission" date="2019-10" db="EMBL/GenBank/DDBJ databases">
        <authorList>
            <person name="Zhang R."/>
            <person name="Pan Y."/>
            <person name="Wang J."/>
            <person name="Ma R."/>
            <person name="Yu S."/>
        </authorList>
    </citation>
    <scope>NUCLEOTIDE SEQUENCE</scope>
    <source>
        <strain evidence="3">LA-IB0</strain>
        <tissue evidence="3">Leaf</tissue>
    </source>
</reference>
<dbReference type="InterPro" id="IPR042277">
    <property type="entry name" value="IST1-like"/>
</dbReference>
<dbReference type="AlphaFoldDB" id="A0AAV6X0X4"/>
<evidence type="ECO:0000256" key="2">
    <source>
        <dbReference type="SAM" id="MobiDB-lite"/>
    </source>
</evidence>
<gene>
    <name evidence="3" type="ORF">BUALT_Bualt11G0041900</name>
</gene>
<evidence type="ECO:0000313" key="4">
    <source>
        <dbReference type="Proteomes" id="UP000826271"/>
    </source>
</evidence>
<evidence type="ECO:0008006" key="5">
    <source>
        <dbReference type="Google" id="ProtNLM"/>
    </source>
</evidence>
<dbReference type="Proteomes" id="UP000826271">
    <property type="component" value="Unassembled WGS sequence"/>
</dbReference>
<dbReference type="Gene3D" id="1.20.1260.60">
    <property type="entry name" value="Vacuolar protein sorting-associated protein Ist1"/>
    <property type="match status" value="1"/>
</dbReference>
<protein>
    <recommendedName>
        <fullName evidence="5">IST1-like protein</fullName>
    </recommendedName>
</protein>
<sequence length="423" mass="47327">MNVKSAASSNWKKATKMGLAALFRNGFNSSKCKTMAKMAVARIKLLRNKREVVIKQMRRDIAMLLESRQDATARIRVEHVIREQNIMAANELIELFCELIVARLSIIAKQRECPADLKEGISSLIFAGPRCSDIPELLSIRDVFQKKYGKDFVSAATDLRPNAGVNRMLIEKLSVKTPSGETKLKVMKEIAKEYQVQWDTTESEEELLKPPEERIEGPNKFVSATSLPLKPVPKQSLEPNNATNRGQSNIMNVQDLASVAGVAAEKAVAAAQAAAFLAAYGGGAQMSQSDDQRIMKTNSSQHSHSSSVQNEQSVNDDSRKMLRRQSYNCQRAHTDIKFDDSDCDEEVEMEEPPKNNRRHSYNVPPAQPDIRYDDSEYEDDADEVGPPHRPAPQVPVGRVHPKLPDYDTLAARFESLKHHKSQT</sequence>
<dbReference type="EMBL" id="WHWC01000011">
    <property type="protein sequence ID" value="KAG8373607.1"/>
    <property type="molecule type" value="Genomic_DNA"/>
</dbReference>
<feature type="region of interest" description="Disordered" evidence="2">
    <location>
        <begin position="340"/>
        <end position="403"/>
    </location>
</feature>
<feature type="compositionally biased region" description="Low complexity" evidence="2">
    <location>
        <begin position="298"/>
        <end position="315"/>
    </location>
</feature>
<proteinExistence type="inferred from homology"/>
<comment type="similarity">
    <text evidence="1">Belongs to the IST1 family.</text>
</comment>
<accession>A0AAV6X0X4</accession>
<dbReference type="PANTHER" id="PTHR12161">
    <property type="entry name" value="IST1 FAMILY MEMBER"/>
    <property type="match status" value="1"/>
</dbReference>
<dbReference type="InterPro" id="IPR005061">
    <property type="entry name" value="Ist1"/>
</dbReference>
<dbReference type="PANTHER" id="PTHR12161:SF55">
    <property type="entry name" value="REGULATOR OF VPS4 ACTIVITY IN THE MVB PATHWAY PROTEIN"/>
    <property type="match status" value="1"/>
</dbReference>
<feature type="region of interest" description="Disordered" evidence="2">
    <location>
        <begin position="289"/>
        <end position="317"/>
    </location>
</feature>
<dbReference type="GO" id="GO:0015031">
    <property type="term" value="P:protein transport"/>
    <property type="evidence" value="ECO:0007669"/>
    <property type="project" value="InterPro"/>
</dbReference>